<keyword evidence="2" id="KW-0611">Plant defense</keyword>
<dbReference type="AlphaFoldDB" id="A0A2K3KI99"/>
<dbReference type="GO" id="GO:0006952">
    <property type="term" value="P:defense response"/>
    <property type="evidence" value="ECO:0007669"/>
    <property type="project" value="UniProtKB-KW"/>
</dbReference>
<keyword evidence="1" id="KW-0547">Nucleotide-binding</keyword>
<dbReference type="Proteomes" id="UP000236291">
    <property type="component" value="Unassembled WGS sequence"/>
</dbReference>
<dbReference type="SUPFAM" id="SSF52540">
    <property type="entry name" value="P-loop containing nucleoside triphosphate hydrolases"/>
    <property type="match status" value="1"/>
</dbReference>
<dbReference type="InterPro" id="IPR027417">
    <property type="entry name" value="P-loop_NTPase"/>
</dbReference>
<dbReference type="STRING" id="57577.A0A2K3KI99"/>
<dbReference type="PANTHER" id="PTHR33463:SF198">
    <property type="entry name" value="RPP4C3"/>
    <property type="match status" value="1"/>
</dbReference>
<sequence>RNQNVLVQMGVPKDYTFKLDLMEENEALRLFQFMAGDVVNDSNLKEVAIKVAKKCEGLPLRVVTVARAMTNKRDVQSWKDALRKLQSNDHEEMDVSTYSALELSYNSLESDEMRDIFLLFALLQGGDVEYFLKVAMGLEILKWSDPNA</sequence>
<comment type="caution">
    <text evidence="3">The sequence shown here is derived from an EMBL/GenBank/DDBJ whole genome shotgun (WGS) entry which is preliminary data.</text>
</comment>
<reference evidence="3 4" key="1">
    <citation type="journal article" date="2014" name="Am. J. Bot.">
        <title>Genome assembly and annotation for red clover (Trifolium pratense; Fabaceae).</title>
        <authorList>
            <person name="Istvanek J."/>
            <person name="Jaros M."/>
            <person name="Krenek A."/>
            <person name="Repkova J."/>
        </authorList>
    </citation>
    <scope>NUCLEOTIDE SEQUENCE [LARGE SCALE GENOMIC DNA]</scope>
    <source>
        <strain evidence="4">cv. Tatra</strain>
        <tissue evidence="3">Young leaves</tissue>
    </source>
</reference>
<dbReference type="Gene3D" id="1.10.8.430">
    <property type="entry name" value="Helical domain of apoptotic protease-activating factors"/>
    <property type="match status" value="1"/>
</dbReference>
<proteinExistence type="predicted"/>
<name>A0A2K3KI99_TRIPR</name>
<evidence type="ECO:0000313" key="3">
    <source>
        <dbReference type="EMBL" id="PNX66024.1"/>
    </source>
</evidence>
<evidence type="ECO:0000313" key="4">
    <source>
        <dbReference type="Proteomes" id="UP000236291"/>
    </source>
</evidence>
<reference evidence="3 4" key="2">
    <citation type="journal article" date="2017" name="Front. Plant Sci.">
        <title>Gene Classification and Mining of Molecular Markers Useful in Red Clover (Trifolium pratense) Breeding.</title>
        <authorList>
            <person name="Istvanek J."/>
            <person name="Dluhosova J."/>
            <person name="Dluhos P."/>
            <person name="Patkova L."/>
            <person name="Nedelnik J."/>
            <person name="Repkova J."/>
        </authorList>
    </citation>
    <scope>NUCLEOTIDE SEQUENCE [LARGE SCALE GENOMIC DNA]</scope>
    <source>
        <strain evidence="4">cv. Tatra</strain>
        <tissue evidence="3">Young leaves</tissue>
    </source>
</reference>
<accession>A0A2K3KI99</accession>
<evidence type="ECO:0000256" key="2">
    <source>
        <dbReference type="ARBA" id="ARBA00022821"/>
    </source>
</evidence>
<dbReference type="PANTHER" id="PTHR33463">
    <property type="entry name" value="NB-ARC DOMAIN-CONTAINING PROTEIN-RELATED"/>
    <property type="match status" value="1"/>
</dbReference>
<dbReference type="EMBL" id="ASHM01097506">
    <property type="protein sequence ID" value="PNX66024.1"/>
    <property type="molecule type" value="Genomic_DNA"/>
</dbReference>
<dbReference type="InterPro" id="IPR050905">
    <property type="entry name" value="Plant_NBS-LRR"/>
</dbReference>
<protein>
    <submittedName>
        <fullName evidence="3">Disease resistance protein</fullName>
    </submittedName>
</protein>
<organism evidence="3 4">
    <name type="scientific">Trifolium pratense</name>
    <name type="common">Red clover</name>
    <dbReference type="NCBI Taxonomy" id="57577"/>
    <lineage>
        <taxon>Eukaryota</taxon>
        <taxon>Viridiplantae</taxon>
        <taxon>Streptophyta</taxon>
        <taxon>Embryophyta</taxon>
        <taxon>Tracheophyta</taxon>
        <taxon>Spermatophyta</taxon>
        <taxon>Magnoliopsida</taxon>
        <taxon>eudicotyledons</taxon>
        <taxon>Gunneridae</taxon>
        <taxon>Pentapetalae</taxon>
        <taxon>rosids</taxon>
        <taxon>fabids</taxon>
        <taxon>Fabales</taxon>
        <taxon>Fabaceae</taxon>
        <taxon>Papilionoideae</taxon>
        <taxon>50 kb inversion clade</taxon>
        <taxon>NPAAA clade</taxon>
        <taxon>Hologalegina</taxon>
        <taxon>IRL clade</taxon>
        <taxon>Trifolieae</taxon>
        <taxon>Trifolium</taxon>
    </lineage>
</organism>
<feature type="non-terminal residue" evidence="3">
    <location>
        <position position="1"/>
    </location>
</feature>
<gene>
    <name evidence="3" type="ORF">L195_g054844</name>
</gene>
<dbReference type="InterPro" id="IPR042197">
    <property type="entry name" value="Apaf_helical"/>
</dbReference>
<dbReference type="GO" id="GO:0005524">
    <property type="term" value="F:ATP binding"/>
    <property type="evidence" value="ECO:0007669"/>
    <property type="project" value="UniProtKB-KW"/>
</dbReference>
<dbReference type="GO" id="GO:0043531">
    <property type="term" value="F:ADP binding"/>
    <property type="evidence" value="ECO:0007669"/>
    <property type="project" value="InterPro"/>
</dbReference>
<evidence type="ECO:0000256" key="1">
    <source>
        <dbReference type="ARBA" id="ARBA00022741"/>
    </source>
</evidence>